<organism evidence="3 4">
    <name type="scientific">Streptomyces hydrogenans</name>
    <dbReference type="NCBI Taxonomy" id="1873719"/>
    <lineage>
        <taxon>Bacteria</taxon>
        <taxon>Bacillati</taxon>
        <taxon>Actinomycetota</taxon>
        <taxon>Actinomycetes</taxon>
        <taxon>Kitasatosporales</taxon>
        <taxon>Streptomycetaceae</taxon>
        <taxon>Streptomyces</taxon>
    </lineage>
</organism>
<comment type="caution">
    <text evidence="3">The sequence shown here is derived from an EMBL/GenBank/DDBJ whole genome shotgun (WGS) entry which is preliminary data.</text>
</comment>
<gene>
    <name evidence="3" type="ORF">Shyd_65940</name>
</gene>
<evidence type="ECO:0000313" key="3">
    <source>
        <dbReference type="EMBL" id="GHI25223.1"/>
    </source>
</evidence>
<keyword evidence="1" id="KW-0067">ATP-binding</keyword>
<dbReference type="Proteomes" id="UP001052739">
    <property type="component" value="Unassembled WGS sequence"/>
</dbReference>
<protein>
    <recommendedName>
        <fullName evidence="2">FtsK domain-containing protein</fullName>
    </recommendedName>
</protein>
<dbReference type="EMBL" id="BNDW01000068">
    <property type="protein sequence ID" value="GHI25223.1"/>
    <property type="molecule type" value="Genomic_DNA"/>
</dbReference>
<reference evidence="3" key="1">
    <citation type="submission" date="2024-05" db="EMBL/GenBank/DDBJ databases">
        <title>Whole genome shotgun sequence of Streptomyces hydrogenans NBRC 13475.</title>
        <authorList>
            <person name="Komaki H."/>
            <person name="Tamura T."/>
        </authorList>
    </citation>
    <scope>NUCLEOTIDE SEQUENCE</scope>
    <source>
        <strain evidence="3">NBRC 13475</strain>
    </source>
</reference>
<feature type="domain" description="FtsK" evidence="2">
    <location>
        <begin position="50"/>
        <end position="238"/>
    </location>
</feature>
<evidence type="ECO:0000313" key="4">
    <source>
        <dbReference type="Proteomes" id="UP001052739"/>
    </source>
</evidence>
<keyword evidence="1" id="KW-0547">Nucleotide-binding</keyword>
<dbReference type="SUPFAM" id="SSF52540">
    <property type="entry name" value="P-loop containing nucleoside triphosphate hydrolases"/>
    <property type="match status" value="1"/>
</dbReference>
<dbReference type="InterPro" id="IPR002543">
    <property type="entry name" value="FtsK_dom"/>
</dbReference>
<name>A0ABQ3PJN6_9ACTN</name>
<accession>A0ABQ3PJN6</accession>
<evidence type="ECO:0000256" key="1">
    <source>
        <dbReference type="PROSITE-ProRule" id="PRU00289"/>
    </source>
</evidence>
<dbReference type="RefSeq" id="WP_190222756.1">
    <property type="nucleotide sequence ID" value="NZ_BNBS01000020.1"/>
</dbReference>
<dbReference type="PROSITE" id="PS50901">
    <property type="entry name" value="FTSK"/>
    <property type="match status" value="1"/>
</dbReference>
<feature type="binding site" evidence="1">
    <location>
        <begin position="68"/>
        <end position="75"/>
    </location>
    <ligand>
        <name>ATP</name>
        <dbReference type="ChEBI" id="CHEBI:30616"/>
    </ligand>
</feature>
<sequence length="317" mass="34900">MGFNLMDGPFTPSGNPASAVFPERLDYDDAWQAIWELPEPEYMLGVNGSGEPVTLDVTKDSPHMMMSAMSGAGKSVVARAIASQALVKGATVAFCDIKVISHLWANGLPGVNAYAEEIHDVANILVSAGAIIRQRNKKIKAFPGDPMDALHDEPRIIIVVEEINSTMEELREYERGLPSTGVYKPTRAFGDIMNMGRAAKVHVVAVGQYVDATVIPKRWRESFGVKGLIKHSKDTWQMLAWQAGYPQPAPQHPGRGFVVNGERAVMTQFLYMTEEECAMVVRSLRPEAERAGVRAAVRELRRSAAQRRELRALEGGR</sequence>
<evidence type="ECO:0000259" key="2">
    <source>
        <dbReference type="PROSITE" id="PS50901"/>
    </source>
</evidence>
<keyword evidence="4" id="KW-1185">Reference proteome</keyword>
<dbReference type="InterPro" id="IPR027417">
    <property type="entry name" value="P-loop_NTPase"/>
</dbReference>
<dbReference type="Gene3D" id="3.40.50.300">
    <property type="entry name" value="P-loop containing nucleotide triphosphate hydrolases"/>
    <property type="match status" value="1"/>
</dbReference>
<proteinExistence type="predicted"/>